<dbReference type="EMBL" id="JAUZMZ010000379">
    <property type="protein sequence ID" value="MEE2035557.1"/>
    <property type="molecule type" value="Genomic_DNA"/>
</dbReference>
<name>A0ABU7K0H9_9NOCA</name>
<evidence type="ECO:0000313" key="1">
    <source>
        <dbReference type="EMBL" id="MEE2035557.1"/>
    </source>
</evidence>
<comment type="caution">
    <text evidence="1">The sequence shown here is derived from an EMBL/GenBank/DDBJ whole genome shotgun (WGS) entry which is preliminary data.</text>
</comment>
<proteinExistence type="predicted"/>
<protein>
    <submittedName>
        <fullName evidence="1">DUF1304 domain-containing protein</fullName>
    </submittedName>
</protein>
<keyword evidence="2" id="KW-1185">Reference proteome</keyword>
<accession>A0ABU7K0H9</accession>
<evidence type="ECO:0000313" key="2">
    <source>
        <dbReference type="Proteomes" id="UP001331936"/>
    </source>
</evidence>
<sequence>MITVVQVATLVAAAVHLLAFAWESILFLRPGVHRD</sequence>
<dbReference type="Proteomes" id="UP001331936">
    <property type="component" value="Unassembled WGS sequence"/>
</dbReference>
<organism evidence="1 2">
    <name type="scientific">Rhodococcus chondri</name>
    <dbReference type="NCBI Taxonomy" id="3065941"/>
    <lineage>
        <taxon>Bacteria</taxon>
        <taxon>Bacillati</taxon>
        <taxon>Actinomycetota</taxon>
        <taxon>Actinomycetes</taxon>
        <taxon>Mycobacteriales</taxon>
        <taxon>Nocardiaceae</taxon>
        <taxon>Rhodococcus</taxon>
    </lineage>
</organism>
<reference evidence="1 2" key="1">
    <citation type="submission" date="2023-08" db="EMBL/GenBank/DDBJ databases">
        <authorList>
            <person name="Girao M."/>
            <person name="Carvalho M.F."/>
        </authorList>
    </citation>
    <scope>NUCLEOTIDE SEQUENCE [LARGE SCALE GENOMIC DNA]</scope>
    <source>
        <strain evidence="1 2">CC-R104</strain>
    </source>
</reference>
<gene>
    <name evidence="1" type="ORF">Q8814_26235</name>
</gene>
<feature type="non-terminal residue" evidence="1">
    <location>
        <position position="35"/>
    </location>
</feature>